<evidence type="ECO:0000313" key="5">
    <source>
        <dbReference type="EMBL" id="KAF9132814.1"/>
    </source>
</evidence>
<dbReference type="GO" id="GO:0005576">
    <property type="term" value="C:extracellular region"/>
    <property type="evidence" value="ECO:0007669"/>
    <property type="project" value="UniProtKB-SubCell"/>
</dbReference>
<keyword evidence="3" id="KW-0964">Secreted</keyword>
<accession>A0A9P5RKY0</accession>
<feature type="domain" description="Crinkler effector protein N-terminal" evidence="4">
    <location>
        <begin position="2"/>
        <end position="55"/>
    </location>
</feature>
<comment type="subcellular location">
    <subcellularLocation>
        <location evidence="1">Host cell</location>
    </subcellularLocation>
    <subcellularLocation>
        <location evidence="2">Secreted</location>
    </subcellularLocation>
</comment>
<name>A0A9P5RKY0_9FUNG</name>
<gene>
    <name evidence="5" type="ORF">BG015_003663</name>
</gene>
<dbReference type="AlphaFoldDB" id="A0A9P5RKY0"/>
<evidence type="ECO:0000256" key="3">
    <source>
        <dbReference type="ARBA" id="ARBA00022525"/>
    </source>
</evidence>
<proteinExistence type="predicted"/>
<evidence type="ECO:0000259" key="4">
    <source>
        <dbReference type="Pfam" id="PF20147"/>
    </source>
</evidence>
<feature type="non-terminal residue" evidence="5">
    <location>
        <position position="1"/>
    </location>
</feature>
<dbReference type="GO" id="GO:0043657">
    <property type="term" value="C:host cell"/>
    <property type="evidence" value="ECO:0007669"/>
    <property type="project" value="UniProtKB-SubCell"/>
</dbReference>
<evidence type="ECO:0000256" key="2">
    <source>
        <dbReference type="ARBA" id="ARBA00004613"/>
    </source>
</evidence>
<evidence type="ECO:0000256" key="1">
    <source>
        <dbReference type="ARBA" id="ARBA00004340"/>
    </source>
</evidence>
<evidence type="ECO:0000313" key="6">
    <source>
        <dbReference type="Proteomes" id="UP000748756"/>
    </source>
</evidence>
<dbReference type="Proteomes" id="UP000748756">
    <property type="component" value="Unassembled WGS sequence"/>
</dbReference>
<reference evidence="5" key="1">
    <citation type="journal article" date="2020" name="Fungal Divers.">
        <title>Resolving the Mortierellaceae phylogeny through synthesis of multi-gene phylogenetics and phylogenomics.</title>
        <authorList>
            <person name="Vandepol N."/>
            <person name="Liber J."/>
            <person name="Desiro A."/>
            <person name="Na H."/>
            <person name="Kennedy M."/>
            <person name="Barry K."/>
            <person name="Grigoriev I.V."/>
            <person name="Miller A.N."/>
            <person name="O'Donnell K."/>
            <person name="Stajich J.E."/>
            <person name="Bonito G."/>
        </authorList>
    </citation>
    <scope>NUCLEOTIDE SEQUENCE</scope>
    <source>
        <strain evidence="5">NRRL 6426</strain>
    </source>
</reference>
<dbReference type="Pfam" id="PF20147">
    <property type="entry name" value="Crinkler"/>
    <property type="match status" value="1"/>
</dbReference>
<sequence length="412" mass="45638">RLSLFCLVDGNPQSNVFSVKPTPADAVDDLEKLIKAEKTPHFDDVAADELSLWPQSPHCPRKRSTSSSSAFLQSLRQRQPVLPFLAQLIHGIDRVLDHIEQEPVIFFNGVQYHHAKQPLDPKELEMSQKEQLGPFFKRTLPYHRTAKNISLVMLGLELDKQAKASDGKTTLRFIVEDDIGAFSGNRAVAIVALSGSGKTATVIDLATKHFVVYCICSTPRAIVFPNFNYPNFVMLAKDVEKMYMAVFFREQTTTGGASTIGALVNKVREYDTNTIQAMFQETQTELHSVFVPRRLGLVIAVDEAQIATNDILAGKLISPSALIDSRDNKDTIFDGKSQVQLKRHRGFLTPLSAILSSMQATLAILGTALSLQNADQVYSALDKISNFIRIIASFPQFDASDVNKMISDLVDL</sequence>
<dbReference type="OrthoDB" id="2423606at2759"/>
<dbReference type="EMBL" id="JAAAUQ010001821">
    <property type="protein sequence ID" value="KAF9132814.1"/>
    <property type="molecule type" value="Genomic_DNA"/>
</dbReference>
<protein>
    <recommendedName>
        <fullName evidence="4">Crinkler effector protein N-terminal domain-containing protein</fullName>
    </recommendedName>
</protein>
<dbReference type="InterPro" id="IPR045379">
    <property type="entry name" value="Crinkler_N"/>
</dbReference>
<keyword evidence="6" id="KW-1185">Reference proteome</keyword>
<comment type="caution">
    <text evidence="5">The sequence shown here is derived from an EMBL/GenBank/DDBJ whole genome shotgun (WGS) entry which is preliminary data.</text>
</comment>
<organism evidence="5 6">
    <name type="scientific">Linnemannia schmuckeri</name>
    <dbReference type="NCBI Taxonomy" id="64567"/>
    <lineage>
        <taxon>Eukaryota</taxon>
        <taxon>Fungi</taxon>
        <taxon>Fungi incertae sedis</taxon>
        <taxon>Mucoromycota</taxon>
        <taxon>Mortierellomycotina</taxon>
        <taxon>Mortierellomycetes</taxon>
        <taxon>Mortierellales</taxon>
        <taxon>Mortierellaceae</taxon>
        <taxon>Linnemannia</taxon>
    </lineage>
</organism>